<dbReference type="EC" id="2.3.-.-" evidence="11"/>
<dbReference type="GO" id="GO:0005886">
    <property type="term" value="C:plasma membrane"/>
    <property type="evidence" value="ECO:0007669"/>
    <property type="project" value="UniProtKB-SubCell"/>
</dbReference>
<feature type="transmembrane region" description="Helical" evidence="10">
    <location>
        <begin position="365"/>
        <end position="385"/>
    </location>
</feature>
<feature type="transmembrane region" description="Helical" evidence="10">
    <location>
        <begin position="113"/>
        <end position="131"/>
    </location>
</feature>
<feature type="transmembrane region" description="Helical" evidence="10">
    <location>
        <begin position="183"/>
        <end position="206"/>
    </location>
</feature>
<dbReference type="PANTHER" id="PTHR13285:SF23">
    <property type="entry name" value="TEICHOIC ACID D-ALANYLTRANSFERASE"/>
    <property type="match status" value="1"/>
</dbReference>
<evidence type="ECO:0000313" key="11">
    <source>
        <dbReference type="EMBL" id="WOO42924.1"/>
    </source>
</evidence>
<evidence type="ECO:0000256" key="5">
    <source>
        <dbReference type="ARBA" id="ARBA00022692"/>
    </source>
</evidence>
<dbReference type="InterPro" id="IPR051085">
    <property type="entry name" value="MB_O-acyltransferase"/>
</dbReference>
<feature type="transmembrane region" description="Helical" evidence="10">
    <location>
        <begin position="218"/>
        <end position="236"/>
    </location>
</feature>
<feature type="transmembrane region" description="Helical" evidence="10">
    <location>
        <begin position="143"/>
        <end position="163"/>
    </location>
</feature>
<keyword evidence="6 10" id="KW-1133">Transmembrane helix</keyword>
<keyword evidence="12" id="KW-1185">Reference proteome</keyword>
<comment type="subcellular location">
    <subcellularLocation>
        <location evidence="1">Cell membrane</location>
        <topology evidence="1">Multi-pass membrane protein</topology>
    </subcellularLocation>
</comment>
<dbReference type="PIRSF" id="PIRSF016636">
    <property type="entry name" value="AlgI_DltB"/>
    <property type="match status" value="1"/>
</dbReference>
<evidence type="ECO:0000256" key="2">
    <source>
        <dbReference type="ARBA" id="ARBA00010323"/>
    </source>
</evidence>
<sequence length="496" mass="56614">MLFNSSDFFVFFGLTVCGFFLIGRFQHRIALGWLVLCSLLFYGWWNPPYLILIVASLVFNYFCGWHIYQKKARMALWLGVSANLLTIAYFKYYDFFLSSAAWVLGNEYRAANIILPLGISFFTFQQIAYLVDAYHKEAGERNFLNYSLFVSFFPQLIAGPIVHHQELLPQFRNSAIFKPQKEAVYTGLTIFFLGLFKKVVVADGVAPYANAVFDHADMGGSVSFFEAWGGALAYTVQLYFDFSGYSDMAIGLACVLNIRLPMNFNSPYRKASIIEFWRSWHMTLSCFLRDYLYIPLGGGRRGGKVRRYGNLMITMLVGGLWHGAAWNFVFWGGLHGLYLLINHAWRNIFPKRDDSFWLFRHVKHAVYWVMTFVAVCVAWVFFRALTFSGAFEIIKGMAGLNGFILPKQIISFIPAADAIPWLQSQGTMVLLGGGSVLGFVEQSAMTVLFLIVALFSANLYEISGRRRALLLMLTFAFTIQRVFFSPAPSEFIYFQF</sequence>
<feature type="transmembrane region" description="Helical" evidence="10">
    <location>
        <begin position="51"/>
        <end position="68"/>
    </location>
</feature>
<evidence type="ECO:0000256" key="4">
    <source>
        <dbReference type="ARBA" id="ARBA00022679"/>
    </source>
</evidence>
<feature type="transmembrane region" description="Helical" evidence="10">
    <location>
        <begin position="6"/>
        <end position="22"/>
    </location>
</feature>
<evidence type="ECO:0000256" key="6">
    <source>
        <dbReference type="ARBA" id="ARBA00022989"/>
    </source>
</evidence>
<evidence type="ECO:0000256" key="7">
    <source>
        <dbReference type="ARBA" id="ARBA00023136"/>
    </source>
</evidence>
<reference evidence="11 12" key="1">
    <citation type="submission" date="2023-10" db="EMBL/GenBank/DDBJ databases">
        <title>Rubellicoccus peritrichatus gen. nov., sp. nov., isolated from an algae of coral reef tank.</title>
        <authorList>
            <person name="Luo J."/>
        </authorList>
    </citation>
    <scope>NUCLEOTIDE SEQUENCE [LARGE SCALE GENOMIC DNA]</scope>
    <source>
        <strain evidence="11 12">CR14</strain>
    </source>
</reference>
<proteinExistence type="inferred from homology"/>
<keyword evidence="4 9" id="KW-0808">Transferase</keyword>
<evidence type="ECO:0000256" key="10">
    <source>
        <dbReference type="SAM" id="Phobius"/>
    </source>
</evidence>
<feature type="transmembrane region" description="Helical" evidence="10">
    <location>
        <begin position="75"/>
        <end position="93"/>
    </location>
</feature>
<protein>
    <submittedName>
        <fullName evidence="11">MBOAT family O-acyltransferase</fullName>
        <ecNumber evidence="11">2.3.-.-</ecNumber>
    </submittedName>
</protein>
<evidence type="ECO:0000256" key="3">
    <source>
        <dbReference type="ARBA" id="ARBA00022475"/>
    </source>
</evidence>
<evidence type="ECO:0000313" key="12">
    <source>
        <dbReference type="Proteomes" id="UP001304300"/>
    </source>
</evidence>
<comment type="similarity">
    <text evidence="2 9">Belongs to the membrane-bound acyltransferase family.</text>
</comment>
<dbReference type="Proteomes" id="UP001304300">
    <property type="component" value="Chromosome"/>
</dbReference>
<dbReference type="EMBL" id="CP136920">
    <property type="protein sequence ID" value="WOO42924.1"/>
    <property type="molecule type" value="Genomic_DNA"/>
</dbReference>
<evidence type="ECO:0000256" key="9">
    <source>
        <dbReference type="PIRNR" id="PIRNR016636"/>
    </source>
</evidence>
<name>A0AAQ3LE97_9BACT</name>
<dbReference type="RefSeq" id="WP_317835458.1">
    <property type="nucleotide sequence ID" value="NZ_CP136920.1"/>
</dbReference>
<gene>
    <name evidence="11" type="ORF">RZN69_07450</name>
</gene>
<keyword evidence="7 9" id="KW-0472">Membrane</keyword>
<dbReference type="InterPro" id="IPR004299">
    <property type="entry name" value="MBOAT_fam"/>
</dbReference>
<evidence type="ECO:0000256" key="1">
    <source>
        <dbReference type="ARBA" id="ARBA00004651"/>
    </source>
</evidence>
<dbReference type="KEGG" id="puo:RZN69_07450"/>
<dbReference type="InterPro" id="IPR028362">
    <property type="entry name" value="AlgI"/>
</dbReference>
<dbReference type="GO" id="GO:0016746">
    <property type="term" value="F:acyltransferase activity"/>
    <property type="evidence" value="ECO:0007669"/>
    <property type="project" value="UniProtKB-KW"/>
</dbReference>
<dbReference type="InterPro" id="IPR024194">
    <property type="entry name" value="Ac/AlaTfrase_AlgI/DltB"/>
</dbReference>
<keyword evidence="5 10" id="KW-0812">Transmembrane</keyword>
<dbReference type="AlphaFoldDB" id="A0AAQ3LE97"/>
<keyword evidence="3 9" id="KW-1003">Cell membrane</keyword>
<feature type="transmembrane region" description="Helical" evidence="10">
    <location>
        <begin position="29"/>
        <end position="45"/>
    </location>
</feature>
<accession>A0AAQ3LE97</accession>
<dbReference type="GO" id="GO:0042121">
    <property type="term" value="P:alginic acid biosynthetic process"/>
    <property type="evidence" value="ECO:0007669"/>
    <property type="project" value="InterPro"/>
</dbReference>
<feature type="transmembrane region" description="Helical" evidence="10">
    <location>
        <begin position="468"/>
        <end position="487"/>
    </location>
</feature>
<dbReference type="Pfam" id="PF03062">
    <property type="entry name" value="MBOAT"/>
    <property type="match status" value="1"/>
</dbReference>
<dbReference type="PIRSF" id="PIRSF500217">
    <property type="entry name" value="AlgI"/>
    <property type="match status" value="1"/>
</dbReference>
<feature type="transmembrane region" description="Helical" evidence="10">
    <location>
        <begin position="436"/>
        <end position="456"/>
    </location>
</feature>
<evidence type="ECO:0000256" key="8">
    <source>
        <dbReference type="ARBA" id="ARBA00023315"/>
    </source>
</evidence>
<organism evidence="11 12">
    <name type="scientific">Rubellicoccus peritrichatus</name>
    <dbReference type="NCBI Taxonomy" id="3080537"/>
    <lineage>
        <taxon>Bacteria</taxon>
        <taxon>Pseudomonadati</taxon>
        <taxon>Verrucomicrobiota</taxon>
        <taxon>Opitutia</taxon>
        <taxon>Puniceicoccales</taxon>
        <taxon>Cerasicoccaceae</taxon>
        <taxon>Rubellicoccus</taxon>
    </lineage>
</organism>
<keyword evidence="8 9" id="KW-0012">Acyltransferase</keyword>
<dbReference type="PANTHER" id="PTHR13285">
    <property type="entry name" value="ACYLTRANSFERASE"/>
    <property type="match status" value="1"/>
</dbReference>